<dbReference type="OrthoDB" id="5460083at2"/>
<dbReference type="EMBL" id="AP017378">
    <property type="protein sequence ID" value="BBD07884.1"/>
    <property type="molecule type" value="Genomic_DNA"/>
</dbReference>
<keyword evidence="1" id="KW-0732">Signal</keyword>
<dbReference type="KEGG" id="dfl:DFE_1158"/>
<evidence type="ECO:0000256" key="1">
    <source>
        <dbReference type="SAM" id="SignalP"/>
    </source>
</evidence>
<dbReference type="AlphaFoldDB" id="A0A2Z6AXA5"/>
<evidence type="ECO:0000313" key="2">
    <source>
        <dbReference type="EMBL" id="BBD07884.1"/>
    </source>
</evidence>
<gene>
    <name evidence="2" type="ORF">DFE_1158</name>
</gene>
<keyword evidence="3" id="KW-1185">Reference proteome</keyword>
<dbReference type="Proteomes" id="UP000269883">
    <property type="component" value="Chromosome"/>
</dbReference>
<sequence length="93" mass="10600">MNMKYFLLTLTIATMLSGCSMPWSAPEQGAHALPYHENSVNSLALGRHYQTQGRFELARETFLNGLATSRDEEMRKRLALEIEATDRLILSQR</sequence>
<protein>
    <submittedName>
        <fullName evidence="2">Uncharacterized protein</fullName>
    </submittedName>
</protein>
<reference evidence="2 3" key="1">
    <citation type="journal article" date="2018" name="Sci. Adv.">
        <title>Multi-heme cytochromes provide a pathway for survival in energy-limited environments.</title>
        <authorList>
            <person name="Deng X."/>
            <person name="Dohmae N."/>
            <person name="Nealson K.H."/>
            <person name="Hashimoto K."/>
            <person name="Okamoto A."/>
        </authorList>
    </citation>
    <scope>NUCLEOTIDE SEQUENCE [LARGE SCALE GENOMIC DNA]</scope>
    <source>
        <strain evidence="2 3">IS5</strain>
    </source>
</reference>
<accession>A0A2Z6AXA5</accession>
<feature type="signal peptide" evidence="1">
    <location>
        <begin position="1"/>
        <end position="25"/>
    </location>
</feature>
<feature type="chain" id="PRO_5016425628" evidence="1">
    <location>
        <begin position="26"/>
        <end position="93"/>
    </location>
</feature>
<dbReference type="PROSITE" id="PS51257">
    <property type="entry name" value="PROKAR_LIPOPROTEIN"/>
    <property type="match status" value="1"/>
</dbReference>
<proteinExistence type="predicted"/>
<name>A0A2Z6AXA5_9BACT</name>
<dbReference type="RefSeq" id="WP_126377517.1">
    <property type="nucleotide sequence ID" value="NZ_AP017378.1"/>
</dbReference>
<evidence type="ECO:0000313" key="3">
    <source>
        <dbReference type="Proteomes" id="UP000269883"/>
    </source>
</evidence>
<organism evidence="2 3">
    <name type="scientific">Desulfovibrio ferrophilus</name>
    <dbReference type="NCBI Taxonomy" id="241368"/>
    <lineage>
        <taxon>Bacteria</taxon>
        <taxon>Pseudomonadati</taxon>
        <taxon>Thermodesulfobacteriota</taxon>
        <taxon>Desulfovibrionia</taxon>
        <taxon>Desulfovibrionales</taxon>
        <taxon>Desulfovibrionaceae</taxon>
        <taxon>Desulfovibrio</taxon>
    </lineage>
</organism>